<dbReference type="OrthoDB" id="6053261at2759"/>
<dbReference type="AlphaFoldDB" id="A0A6J8CHK4"/>
<reference evidence="1 2" key="1">
    <citation type="submission" date="2020-06" db="EMBL/GenBank/DDBJ databases">
        <authorList>
            <person name="Li R."/>
            <person name="Bekaert M."/>
        </authorList>
    </citation>
    <scope>NUCLEOTIDE SEQUENCE [LARGE SCALE GENOMIC DNA]</scope>
    <source>
        <strain evidence="2">wild</strain>
    </source>
</reference>
<evidence type="ECO:0000313" key="1">
    <source>
        <dbReference type="EMBL" id="CAC5394464.1"/>
    </source>
</evidence>
<dbReference type="SUPFAM" id="SSF101898">
    <property type="entry name" value="NHL repeat"/>
    <property type="match status" value="1"/>
</dbReference>
<gene>
    <name evidence="1" type="ORF">MCOR_29211</name>
</gene>
<accession>A0A6J8CHK4</accession>
<keyword evidence="2" id="KW-1185">Reference proteome</keyword>
<dbReference type="EMBL" id="CACVKT020005287">
    <property type="protein sequence ID" value="CAC5394464.1"/>
    <property type="molecule type" value="Genomic_DNA"/>
</dbReference>
<sequence length="487" mass="55526">MSKYRSKFVVTKSTETAVDVEISAEGYQRENRISMVINSAKNQVLKLRKSVSDLKDQNVNVVKQVRDFRRKLDEHLNYLQEQLLNEIRYEYNVCTNEMSEHETDLQTQTDRIQRLAKDRSKLKPENSSELMTATETLEKTISSQNEKVSVMQKNSVRIEYNPTLKSILENAQDFGRFMVTKDSVLNNNIVRKHSFKTKADFDAIKLEFEKKIEIPIPNKGYSYIMDCVLLKNKDMVFADRINKRLVIHKGTGAFSHEIRLPKPPHYITAVDIEKLAISYGKPFSNIDIINIVTRETESTIAGCVTDWSMGISYSNGKLYIVDDGSAIQEVTLDGKVTSSIPLNGNVTSNRKEDFAKKGNTPCVHHLTAHQNKIYYASTLNDTLYCYDNTGKELWSFSDSEIIGECTSPPLAVDGNGNVILVNHESDYKIMIISADGKKIKYLPLGKDDFMPNGISFDENKQMLLICDHRSHAILFNVRQNTCEKRES</sequence>
<evidence type="ECO:0008006" key="3">
    <source>
        <dbReference type="Google" id="ProtNLM"/>
    </source>
</evidence>
<dbReference type="InterPro" id="IPR011042">
    <property type="entry name" value="6-blade_b-propeller_TolB-like"/>
</dbReference>
<name>A0A6J8CHK4_MYTCO</name>
<dbReference type="Gene3D" id="2.120.10.30">
    <property type="entry name" value="TolB, C-terminal domain"/>
    <property type="match status" value="1"/>
</dbReference>
<protein>
    <recommendedName>
        <fullName evidence="3">TRIM2_3</fullName>
    </recommendedName>
</protein>
<proteinExistence type="predicted"/>
<evidence type="ECO:0000313" key="2">
    <source>
        <dbReference type="Proteomes" id="UP000507470"/>
    </source>
</evidence>
<organism evidence="1 2">
    <name type="scientific">Mytilus coruscus</name>
    <name type="common">Sea mussel</name>
    <dbReference type="NCBI Taxonomy" id="42192"/>
    <lineage>
        <taxon>Eukaryota</taxon>
        <taxon>Metazoa</taxon>
        <taxon>Spiralia</taxon>
        <taxon>Lophotrochozoa</taxon>
        <taxon>Mollusca</taxon>
        <taxon>Bivalvia</taxon>
        <taxon>Autobranchia</taxon>
        <taxon>Pteriomorphia</taxon>
        <taxon>Mytilida</taxon>
        <taxon>Mytiloidea</taxon>
        <taxon>Mytilidae</taxon>
        <taxon>Mytilinae</taxon>
        <taxon>Mytilus</taxon>
    </lineage>
</organism>
<dbReference type="Proteomes" id="UP000507470">
    <property type="component" value="Unassembled WGS sequence"/>
</dbReference>